<name>A0A2H3K1M6_WOLCO</name>
<proteinExistence type="predicted"/>
<dbReference type="OrthoDB" id="331602at2759"/>
<dbReference type="EMBL" id="KB468157">
    <property type="protein sequence ID" value="PCH44028.1"/>
    <property type="molecule type" value="Genomic_DNA"/>
</dbReference>
<protein>
    <submittedName>
        <fullName evidence="1">Uncharacterized protein</fullName>
    </submittedName>
</protein>
<accession>A0A2H3K1M6</accession>
<evidence type="ECO:0000313" key="1">
    <source>
        <dbReference type="EMBL" id="PCH44028.1"/>
    </source>
</evidence>
<gene>
    <name evidence="1" type="ORF">WOLCODRAFT_154074</name>
</gene>
<dbReference type="STRING" id="742152.A0A2H3K1M6"/>
<organism evidence="1 2">
    <name type="scientific">Wolfiporia cocos (strain MD-104)</name>
    <name type="common">Brown rot fungus</name>
    <dbReference type="NCBI Taxonomy" id="742152"/>
    <lineage>
        <taxon>Eukaryota</taxon>
        <taxon>Fungi</taxon>
        <taxon>Dikarya</taxon>
        <taxon>Basidiomycota</taxon>
        <taxon>Agaricomycotina</taxon>
        <taxon>Agaricomycetes</taxon>
        <taxon>Polyporales</taxon>
        <taxon>Phaeolaceae</taxon>
        <taxon>Wolfiporia</taxon>
    </lineage>
</organism>
<reference evidence="1 2" key="1">
    <citation type="journal article" date="2012" name="Science">
        <title>The Paleozoic origin of enzymatic lignin decomposition reconstructed from 31 fungal genomes.</title>
        <authorList>
            <person name="Floudas D."/>
            <person name="Binder M."/>
            <person name="Riley R."/>
            <person name="Barry K."/>
            <person name="Blanchette R.A."/>
            <person name="Henrissat B."/>
            <person name="Martinez A.T."/>
            <person name="Otillar R."/>
            <person name="Spatafora J.W."/>
            <person name="Yadav J.S."/>
            <person name="Aerts A."/>
            <person name="Benoit I."/>
            <person name="Boyd A."/>
            <person name="Carlson A."/>
            <person name="Copeland A."/>
            <person name="Coutinho P.M."/>
            <person name="de Vries R.P."/>
            <person name="Ferreira P."/>
            <person name="Findley K."/>
            <person name="Foster B."/>
            <person name="Gaskell J."/>
            <person name="Glotzer D."/>
            <person name="Gorecki P."/>
            <person name="Heitman J."/>
            <person name="Hesse C."/>
            <person name="Hori C."/>
            <person name="Igarashi K."/>
            <person name="Jurgens J.A."/>
            <person name="Kallen N."/>
            <person name="Kersten P."/>
            <person name="Kohler A."/>
            <person name="Kuees U."/>
            <person name="Kumar T.K.A."/>
            <person name="Kuo A."/>
            <person name="LaButti K."/>
            <person name="Larrondo L.F."/>
            <person name="Lindquist E."/>
            <person name="Ling A."/>
            <person name="Lombard V."/>
            <person name="Lucas S."/>
            <person name="Lundell T."/>
            <person name="Martin R."/>
            <person name="McLaughlin D.J."/>
            <person name="Morgenstern I."/>
            <person name="Morin E."/>
            <person name="Murat C."/>
            <person name="Nagy L.G."/>
            <person name="Nolan M."/>
            <person name="Ohm R.A."/>
            <person name="Patyshakuliyeva A."/>
            <person name="Rokas A."/>
            <person name="Ruiz-Duenas F.J."/>
            <person name="Sabat G."/>
            <person name="Salamov A."/>
            <person name="Samejima M."/>
            <person name="Schmutz J."/>
            <person name="Slot J.C."/>
            <person name="St John F."/>
            <person name="Stenlid J."/>
            <person name="Sun H."/>
            <person name="Sun S."/>
            <person name="Syed K."/>
            <person name="Tsang A."/>
            <person name="Wiebenga A."/>
            <person name="Young D."/>
            <person name="Pisabarro A."/>
            <person name="Eastwood D.C."/>
            <person name="Martin F."/>
            <person name="Cullen D."/>
            <person name="Grigoriev I.V."/>
            <person name="Hibbett D.S."/>
        </authorList>
    </citation>
    <scope>NUCLEOTIDE SEQUENCE [LARGE SCALE GENOMIC DNA]</scope>
    <source>
        <strain evidence="1 2">MD-104</strain>
    </source>
</reference>
<evidence type="ECO:0000313" key="2">
    <source>
        <dbReference type="Proteomes" id="UP000218811"/>
    </source>
</evidence>
<keyword evidence="2" id="KW-1185">Reference proteome</keyword>
<dbReference type="Proteomes" id="UP000218811">
    <property type="component" value="Unassembled WGS sequence"/>
</dbReference>
<sequence length="190" mass="20048">MPGLYSATSRSLAPKASKVLALASAQETAGAKIDAFEELYDIRSEIGAGQSILPVIRGLAGMNVASLPRLKELETSDACRGGGSGGKNLCAEFREAVEEILGVKLAFDASGGIRPHRAIHVQASRQRARMQLVKQGVGGHQDPSRFMRYWIGEGQCTPGFIACVILECSTRASGGSTAACVALRAMIKDK</sequence>
<dbReference type="AlphaFoldDB" id="A0A2H3K1M6"/>